<evidence type="ECO:0000256" key="1">
    <source>
        <dbReference type="SAM" id="MobiDB-lite"/>
    </source>
</evidence>
<accession>A0AAU2JI40</accession>
<dbReference type="InterPro" id="IPR007822">
    <property type="entry name" value="LANC-like"/>
</dbReference>
<protein>
    <submittedName>
        <fullName evidence="3">Type 2 lanthipeptide synthetase LanM family protein</fullName>
    </submittedName>
</protein>
<dbReference type="GO" id="GO:0005975">
    <property type="term" value="P:carbohydrate metabolic process"/>
    <property type="evidence" value="ECO:0007669"/>
    <property type="project" value="InterPro"/>
</dbReference>
<feature type="compositionally biased region" description="Gly residues" evidence="1">
    <location>
        <begin position="853"/>
        <end position="865"/>
    </location>
</feature>
<organism evidence="3">
    <name type="scientific">Streptomyces sp. NBC_00049</name>
    <dbReference type="NCBI Taxonomy" id="2903617"/>
    <lineage>
        <taxon>Bacteria</taxon>
        <taxon>Bacillati</taxon>
        <taxon>Actinomycetota</taxon>
        <taxon>Actinomycetes</taxon>
        <taxon>Kitasatosporales</taxon>
        <taxon>Streptomycetaceae</taxon>
        <taxon>Streptomyces</taxon>
    </lineage>
</organism>
<dbReference type="AlphaFoldDB" id="A0AAU2JI40"/>
<gene>
    <name evidence="3" type="ORF">OG327_03085</name>
</gene>
<dbReference type="CDD" id="cd04792">
    <property type="entry name" value="LanM-like"/>
    <property type="match status" value="1"/>
</dbReference>
<dbReference type="PRINTS" id="PR01950">
    <property type="entry name" value="LANCSUPER"/>
</dbReference>
<dbReference type="InterPro" id="IPR017146">
    <property type="entry name" value="Lanti_2_LanM"/>
</dbReference>
<proteinExistence type="predicted"/>
<dbReference type="InterPro" id="IPR012341">
    <property type="entry name" value="6hp_glycosidase-like_sf"/>
</dbReference>
<dbReference type="SMART" id="SM01260">
    <property type="entry name" value="LANC_like"/>
    <property type="match status" value="1"/>
</dbReference>
<reference evidence="3" key="1">
    <citation type="submission" date="2022-10" db="EMBL/GenBank/DDBJ databases">
        <title>The complete genomes of actinobacterial strains from the NBC collection.</title>
        <authorList>
            <person name="Joergensen T.S."/>
            <person name="Alvarez Arevalo M."/>
            <person name="Sterndorff E.B."/>
            <person name="Faurdal D."/>
            <person name="Vuksanovic O."/>
            <person name="Mourched A.-S."/>
            <person name="Charusanti P."/>
            <person name="Shaw S."/>
            <person name="Blin K."/>
            <person name="Weber T."/>
        </authorList>
    </citation>
    <scope>NUCLEOTIDE SEQUENCE</scope>
    <source>
        <strain evidence="3">NBC_00049</strain>
    </source>
</reference>
<dbReference type="GO" id="GO:0031179">
    <property type="term" value="P:peptide modification"/>
    <property type="evidence" value="ECO:0007669"/>
    <property type="project" value="InterPro"/>
</dbReference>
<dbReference type="InterPro" id="IPR025410">
    <property type="entry name" value="Lant_dehyd"/>
</dbReference>
<feature type="domain" description="Lantibiotic biosynthesis protein dehydration" evidence="2">
    <location>
        <begin position="158"/>
        <end position="529"/>
    </location>
</feature>
<dbReference type="Pfam" id="PF13575">
    <property type="entry name" value="DUF4135"/>
    <property type="match status" value="1"/>
</dbReference>
<dbReference type="PIRSF" id="PIRSF037228">
    <property type="entry name" value="Lant_mod_RumM"/>
    <property type="match status" value="1"/>
</dbReference>
<sequence length="1011" mass="105793">MVAGQGRAGGSLSAVGRWWEAGLVGGGGGEGRPDWAAFAEEASAVAPEEAVAPEGTYPGLSGFEWVLRPFTVCAGERLERGVSGRVRRLVDVTAVRDDLERHLSGRLARTAARTLVLELYEARSAGLLDGDDTRARFRDFLGRTASRRGLAALLAGRPVLARILGRAALDAADAVAEALERLADDHVRLAAGLLEESGGGVLVGVEPGAGDGHRGGRSVMLLRFADGTRLVYKPRPLAAHCHFNDLVAWFNGLTDSVDLRTLRLLDRGDYGWVEFVAAQPCASAAEVETFYRRQGALLALLHLIDGTDLHHENLIAAGAHPVLVDVETLFHPPLAGTGTEDPAARALHDSVYRVGLLPQLLVGDDSALDVSAVGGGLEAVSPVVRADWADAGTDRMRLVRRAGRFGESANRPRLAGGGPIEPAAHIEALCAGFRAGYTAIAAAREELVHETALLKAFAEDEVRVLVRPTWVYSTLLDESTHPDLLKDAGERQRVLETLRTDALGKVLAPDLVDEEIAQLWAGDVPLFTARPGRNRLWSAPERPLAGRTDLSGITRVAARLAAMDTVDRQDQEWIVRAAMATASRAPVHRPVEDRRTRTAERAPEPERLLSAARSVGDRLVSLAYREGQRSNWIGLELLDDRYWRIGPMPADLAGGYTGPALFLAQLAALTGAGHYAEVARTALAPVPGLLDALRARPSDVRAVGSGAFSGLGGIAYALAETARLLDDPEVGSWAFAMLRLAGAAALSEREHGVGAGVAGGLVALLAAHRAGAAARDEREETWRSAQACADRLTEVDPTAGGRGFTAGAAGLGWALLRFAEAGATAGSGGGAAEGGERYRRAGLSALRAAAGGEPDGGRGPGGHGGVSVRSPADGPAYEARASAWCGGRAGIALAVLDAPGALDDPHLAAWSRGTVEELGRDRPAADDSLCHGEAGLCELLGHGAVPEVRPHWIRRAGALLASVEETGARSGAPDGVAHPGLLTGLAGIGHGLLRAGFPERVPSLLLLQTSG</sequence>
<evidence type="ECO:0000259" key="2">
    <source>
        <dbReference type="Pfam" id="PF13575"/>
    </source>
</evidence>
<dbReference type="Gene3D" id="1.50.10.10">
    <property type="match status" value="1"/>
</dbReference>
<feature type="region of interest" description="Disordered" evidence="1">
    <location>
        <begin position="849"/>
        <end position="873"/>
    </location>
</feature>
<dbReference type="Pfam" id="PF05147">
    <property type="entry name" value="LANC_like"/>
    <property type="match status" value="2"/>
</dbReference>
<dbReference type="EMBL" id="CP108264">
    <property type="protein sequence ID" value="WTU72399.1"/>
    <property type="molecule type" value="Genomic_DNA"/>
</dbReference>
<name>A0AAU2JI40_9ACTN</name>
<dbReference type="SUPFAM" id="SSF158745">
    <property type="entry name" value="LanC-like"/>
    <property type="match status" value="1"/>
</dbReference>
<dbReference type="NCBIfam" id="TIGR03897">
    <property type="entry name" value="lanti_2_LanM"/>
    <property type="match status" value="1"/>
</dbReference>
<evidence type="ECO:0000313" key="3">
    <source>
        <dbReference type="EMBL" id="WTU72399.1"/>
    </source>
</evidence>